<sequence>MEASAQALRQRSTVTSTPEDLGQKEEPKRRCVEPVASRNAMPKESNSCEPPIWKMVDLEKWHIKFDGTRKGMSVE</sequence>
<dbReference type="AlphaFoldDB" id="A0A811V7L8"/>
<comment type="caution">
    <text evidence="2">The sequence shown here is derived from an EMBL/GenBank/DDBJ whole genome shotgun (WGS) entry which is preliminary data.</text>
</comment>
<evidence type="ECO:0000313" key="3">
    <source>
        <dbReference type="Proteomes" id="UP000606786"/>
    </source>
</evidence>
<dbReference type="Proteomes" id="UP000606786">
    <property type="component" value="Unassembled WGS sequence"/>
</dbReference>
<proteinExistence type="predicted"/>
<organism evidence="2 3">
    <name type="scientific">Ceratitis capitata</name>
    <name type="common">Mediterranean fruit fly</name>
    <name type="synonym">Tephritis capitata</name>
    <dbReference type="NCBI Taxonomy" id="7213"/>
    <lineage>
        <taxon>Eukaryota</taxon>
        <taxon>Metazoa</taxon>
        <taxon>Ecdysozoa</taxon>
        <taxon>Arthropoda</taxon>
        <taxon>Hexapoda</taxon>
        <taxon>Insecta</taxon>
        <taxon>Pterygota</taxon>
        <taxon>Neoptera</taxon>
        <taxon>Endopterygota</taxon>
        <taxon>Diptera</taxon>
        <taxon>Brachycera</taxon>
        <taxon>Muscomorpha</taxon>
        <taxon>Tephritoidea</taxon>
        <taxon>Tephritidae</taxon>
        <taxon>Ceratitis</taxon>
        <taxon>Ceratitis</taxon>
    </lineage>
</organism>
<gene>
    <name evidence="2" type="ORF">CCAP1982_LOCUS19536</name>
</gene>
<protein>
    <submittedName>
        <fullName evidence="2">(Mediterranean fruit fly) hypothetical protein</fullName>
    </submittedName>
</protein>
<feature type="non-terminal residue" evidence="2">
    <location>
        <position position="75"/>
    </location>
</feature>
<keyword evidence="3" id="KW-1185">Reference proteome</keyword>
<feature type="compositionally biased region" description="Basic and acidic residues" evidence="1">
    <location>
        <begin position="21"/>
        <end position="32"/>
    </location>
</feature>
<feature type="compositionally biased region" description="Polar residues" evidence="1">
    <location>
        <begin position="7"/>
        <end position="18"/>
    </location>
</feature>
<reference evidence="2" key="1">
    <citation type="submission" date="2020-11" db="EMBL/GenBank/DDBJ databases">
        <authorList>
            <person name="Whitehead M."/>
        </authorList>
    </citation>
    <scope>NUCLEOTIDE SEQUENCE</scope>
    <source>
        <strain evidence="2">EGII</strain>
    </source>
</reference>
<dbReference type="EMBL" id="CAJHJT010000056">
    <property type="protein sequence ID" value="CAD7011436.1"/>
    <property type="molecule type" value="Genomic_DNA"/>
</dbReference>
<accession>A0A811V7L8</accession>
<evidence type="ECO:0000256" key="1">
    <source>
        <dbReference type="SAM" id="MobiDB-lite"/>
    </source>
</evidence>
<feature type="region of interest" description="Disordered" evidence="1">
    <location>
        <begin position="1"/>
        <end position="49"/>
    </location>
</feature>
<name>A0A811V7L8_CERCA</name>
<evidence type="ECO:0000313" key="2">
    <source>
        <dbReference type="EMBL" id="CAD7011436.1"/>
    </source>
</evidence>